<organism evidence="1 2">
    <name type="scientific">Nocardia puris</name>
    <dbReference type="NCBI Taxonomy" id="208602"/>
    <lineage>
        <taxon>Bacteria</taxon>
        <taxon>Bacillati</taxon>
        <taxon>Actinomycetota</taxon>
        <taxon>Actinomycetes</taxon>
        <taxon>Mycobacteriales</taxon>
        <taxon>Nocardiaceae</taxon>
        <taxon>Nocardia</taxon>
    </lineage>
</organism>
<dbReference type="AlphaFoldDB" id="A0A366DJB2"/>
<accession>A0A366DJB2</accession>
<protein>
    <submittedName>
        <fullName evidence="1">Uncharacterized protein</fullName>
    </submittedName>
</protein>
<dbReference type="EMBL" id="QNRE01000007">
    <property type="protein sequence ID" value="RBO89599.1"/>
    <property type="molecule type" value="Genomic_DNA"/>
</dbReference>
<dbReference type="Proteomes" id="UP000252586">
    <property type="component" value="Unassembled WGS sequence"/>
</dbReference>
<name>A0A366DJB2_9NOCA</name>
<proteinExistence type="predicted"/>
<dbReference type="RefSeq" id="WP_157115811.1">
    <property type="nucleotide sequence ID" value="NZ_CP107943.1"/>
</dbReference>
<dbReference type="STRING" id="1210090.GCA_001613185_01879"/>
<evidence type="ECO:0000313" key="1">
    <source>
        <dbReference type="EMBL" id="RBO89599.1"/>
    </source>
</evidence>
<sequence length="51" mass="5080">MLQGLAQDFSVIGHGVLSVGQAVIDLIADILRVADPGQGGRGGGGGQYPFA</sequence>
<reference evidence="1 2" key="1">
    <citation type="submission" date="2018-06" db="EMBL/GenBank/DDBJ databases">
        <title>Genomic Encyclopedia of Type Strains, Phase IV (KMG-IV): sequencing the most valuable type-strain genomes for metagenomic binning, comparative biology and taxonomic classification.</title>
        <authorList>
            <person name="Goeker M."/>
        </authorList>
    </citation>
    <scope>NUCLEOTIDE SEQUENCE [LARGE SCALE GENOMIC DNA]</scope>
    <source>
        <strain evidence="1 2">DSM 44599</strain>
    </source>
</reference>
<evidence type="ECO:0000313" key="2">
    <source>
        <dbReference type="Proteomes" id="UP000252586"/>
    </source>
</evidence>
<comment type="caution">
    <text evidence="1">The sequence shown here is derived from an EMBL/GenBank/DDBJ whole genome shotgun (WGS) entry which is preliminary data.</text>
</comment>
<gene>
    <name evidence="1" type="ORF">DFR74_107277</name>
</gene>
<keyword evidence="2" id="KW-1185">Reference proteome</keyword>